<dbReference type="InterPro" id="IPR005119">
    <property type="entry name" value="LysR_subst-bd"/>
</dbReference>
<evidence type="ECO:0000256" key="4">
    <source>
        <dbReference type="ARBA" id="ARBA00023163"/>
    </source>
</evidence>
<name>A0ABV1SKW0_9RHOB</name>
<evidence type="ECO:0000259" key="5">
    <source>
        <dbReference type="PROSITE" id="PS50931"/>
    </source>
</evidence>
<keyword evidence="4" id="KW-0804">Transcription</keyword>
<evidence type="ECO:0000313" key="6">
    <source>
        <dbReference type="EMBL" id="MER5173191.1"/>
    </source>
</evidence>
<gene>
    <name evidence="6" type="ORF">VSX56_15585</name>
</gene>
<accession>A0ABV1SKW0</accession>
<comment type="caution">
    <text evidence="6">The sequence shown here is derived from an EMBL/GenBank/DDBJ whole genome shotgun (WGS) entry which is preliminary data.</text>
</comment>
<dbReference type="PANTHER" id="PTHR30126">
    <property type="entry name" value="HTH-TYPE TRANSCRIPTIONAL REGULATOR"/>
    <property type="match status" value="1"/>
</dbReference>
<dbReference type="Gene3D" id="1.10.10.10">
    <property type="entry name" value="Winged helix-like DNA-binding domain superfamily/Winged helix DNA-binding domain"/>
    <property type="match status" value="1"/>
</dbReference>
<dbReference type="InterPro" id="IPR036390">
    <property type="entry name" value="WH_DNA-bd_sf"/>
</dbReference>
<dbReference type="PROSITE" id="PS50931">
    <property type="entry name" value="HTH_LYSR"/>
    <property type="match status" value="1"/>
</dbReference>
<keyword evidence="3" id="KW-0238">DNA-binding</keyword>
<keyword evidence="2" id="KW-0805">Transcription regulation</keyword>
<dbReference type="Proteomes" id="UP001438953">
    <property type="component" value="Unassembled WGS sequence"/>
</dbReference>
<dbReference type="InterPro" id="IPR000847">
    <property type="entry name" value="LysR_HTH_N"/>
</dbReference>
<sequence>MDIRFLESLIAVSELGSIVATARAQGLTPAAVSQRIQVLERDLGLRLLDRQANAALPTPACRDLLPAMRQLVTQARALEQAAKPSEAAGPLKLGAISTVLTALLPDILEHMPKRAPKVELRITPGSSAQLYEALLAGDLDAALLVEPPFDLPDSLEAQVLRREPLCLLAPPACREKALARIFEDLPLLAYDPQSWGGAIAQRYLRDHGLKPVVLCELDALEAISALVARRAGAALVPDWPELQGASPLPDGAQYGRTVSLVTPRTSPRAANLQALRDVIEGCRRAGCTFLSGAPR</sequence>
<reference evidence="6 7" key="1">
    <citation type="submission" date="2024-06" db="EMBL/GenBank/DDBJ databases">
        <title>Thioclava kandeliae sp. nov. from a rhizosphere soil sample of Kandelia candel in a mangrove.</title>
        <authorList>
            <person name="Mu T."/>
        </authorList>
    </citation>
    <scope>NUCLEOTIDE SEQUENCE [LARGE SCALE GENOMIC DNA]</scope>
    <source>
        <strain evidence="6 7">CPCC 100088</strain>
    </source>
</reference>
<dbReference type="Pfam" id="PF03466">
    <property type="entry name" value="LysR_substrate"/>
    <property type="match status" value="1"/>
</dbReference>
<dbReference type="Pfam" id="PF00126">
    <property type="entry name" value="HTH_1"/>
    <property type="match status" value="1"/>
</dbReference>
<dbReference type="RefSeq" id="WP_350938475.1">
    <property type="nucleotide sequence ID" value="NZ_JAYWLC010000016.1"/>
</dbReference>
<dbReference type="Gene3D" id="3.40.190.290">
    <property type="match status" value="1"/>
</dbReference>
<protein>
    <submittedName>
        <fullName evidence="6">LysR family transcriptional regulator</fullName>
    </submittedName>
</protein>
<dbReference type="SUPFAM" id="SSF46785">
    <property type="entry name" value="Winged helix' DNA-binding domain"/>
    <property type="match status" value="1"/>
</dbReference>
<organism evidence="6 7">
    <name type="scientific">Thioclava kandeliae</name>
    <dbReference type="NCBI Taxonomy" id="3070818"/>
    <lineage>
        <taxon>Bacteria</taxon>
        <taxon>Pseudomonadati</taxon>
        <taxon>Pseudomonadota</taxon>
        <taxon>Alphaproteobacteria</taxon>
        <taxon>Rhodobacterales</taxon>
        <taxon>Paracoccaceae</taxon>
        <taxon>Thioclava</taxon>
    </lineage>
</organism>
<evidence type="ECO:0000256" key="3">
    <source>
        <dbReference type="ARBA" id="ARBA00023125"/>
    </source>
</evidence>
<evidence type="ECO:0000256" key="1">
    <source>
        <dbReference type="ARBA" id="ARBA00009437"/>
    </source>
</evidence>
<evidence type="ECO:0000313" key="7">
    <source>
        <dbReference type="Proteomes" id="UP001438953"/>
    </source>
</evidence>
<dbReference type="SUPFAM" id="SSF53850">
    <property type="entry name" value="Periplasmic binding protein-like II"/>
    <property type="match status" value="1"/>
</dbReference>
<dbReference type="EMBL" id="JAYWLC010000016">
    <property type="protein sequence ID" value="MER5173191.1"/>
    <property type="molecule type" value="Genomic_DNA"/>
</dbReference>
<evidence type="ECO:0000256" key="2">
    <source>
        <dbReference type="ARBA" id="ARBA00023015"/>
    </source>
</evidence>
<dbReference type="PANTHER" id="PTHR30126:SF94">
    <property type="entry name" value="LYSR FAMILY TRANSCRIPTIONAL REGULATOR"/>
    <property type="match status" value="1"/>
</dbReference>
<feature type="domain" description="HTH lysR-type" evidence="5">
    <location>
        <begin position="1"/>
        <end position="58"/>
    </location>
</feature>
<comment type="similarity">
    <text evidence="1">Belongs to the LysR transcriptional regulatory family.</text>
</comment>
<proteinExistence type="inferred from homology"/>
<dbReference type="InterPro" id="IPR036388">
    <property type="entry name" value="WH-like_DNA-bd_sf"/>
</dbReference>
<keyword evidence="7" id="KW-1185">Reference proteome</keyword>